<dbReference type="PROSITE" id="PS51352">
    <property type="entry name" value="THIOREDOXIN_2"/>
    <property type="match status" value="1"/>
</dbReference>
<feature type="domain" description="Thioredoxin" evidence="5">
    <location>
        <begin position="67"/>
        <end position="232"/>
    </location>
</feature>
<evidence type="ECO:0000256" key="2">
    <source>
        <dbReference type="ARBA" id="ARBA00023008"/>
    </source>
</evidence>
<dbReference type="Pfam" id="PF02630">
    <property type="entry name" value="SCO1-SenC"/>
    <property type="match status" value="1"/>
</dbReference>
<dbReference type="CDD" id="cd02968">
    <property type="entry name" value="SCO"/>
    <property type="match status" value="1"/>
</dbReference>
<name>A0A1K1MB34_9FLAO</name>
<evidence type="ECO:0000259" key="5">
    <source>
        <dbReference type="PROSITE" id="PS51352"/>
    </source>
</evidence>
<evidence type="ECO:0000256" key="4">
    <source>
        <dbReference type="PIRSR" id="PIRSR603782-2"/>
    </source>
</evidence>
<dbReference type="EMBL" id="FPIY01000001">
    <property type="protein sequence ID" value="SFW20347.1"/>
    <property type="molecule type" value="Genomic_DNA"/>
</dbReference>
<dbReference type="Proteomes" id="UP000183257">
    <property type="component" value="Unassembled WGS sequence"/>
</dbReference>
<feature type="binding site" evidence="3">
    <location>
        <position position="109"/>
    </location>
    <ligand>
        <name>Cu cation</name>
        <dbReference type="ChEBI" id="CHEBI:23378"/>
    </ligand>
</feature>
<dbReference type="PANTHER" id="PTHR12151">
    <property type="entry name" value="ELECTRON TRANSPORT PROTIN SCO1/SENC FAMILY MEMBER"/>
    <property type="match status" value="1"/>
</dbReference>
<dbReference type="InterPro" id="IPR013766">
    <property type="entry name" value="Thioredoxin_domain"/>
</dbReference>
<evidence type="ECO:0000313" key="7">
    <source>
        <dbReference type="Proteomes" id="UP000183257"/>
    </source>
</evidence>
<feature type="binding site" evidence="3">
    <location>
        <position position="105"/>
    </location>
    <ligand>
        <name>Cu cation</name>
        <dbReference type="ChEBI" id="CHEBI:23378"/>
    </ligand>
</feature>
<feature type="binding site" evidence="3">
    <location>
        <position position="195"/>
    </location>
    <ligand>
        <name>Cu cation</name>
        <dbReference type="ChEBI" id="CHEBI:23378"/>
    </ligand>
</feature>
<dbReference type="InterPro" id="IPR003782">
    <property type="entry name" value="SCO1/SenC"/>
</dbReference>
<keyword evidence="7" id="KW-1185">Reference proteome</keyword>
<evidence type="ECO:0000256" key="1">
    <source>
        <dbReference type="ARBA" id="ARBA00010996"/>
    </source>
</evidence>
<reference evidence="7" key="1">
    <citation type="submission" date="2016-11" db="EMBL/GenBank/DDBJ databases">
        <authorList>
            <person name="Varghese N."/>
            <person name="Submissions S."/>
        </authorList>
    </citation>
    <scope>NUCLEOTIDE SEQUENCE [LARGE SCALE GENOMIC DNA]</scope>
    <source>
        <strain evidence="7">DSM 24786</strain>
    </source>
</reference>
<dbReference type="PANTHER" id="PTHR12151:SF25">
    <property type="entry name" value="LINALOOL DEHYDRATASE_ISOMERASE DOMAIN-CONTAINING PROTEIN"/>
    <property type="match status" value="1"/>
</dbReference>
<gene>
    <name evidence="6" type="ORF">SAMN05660313_00476</name>
</gene>
<comment type="similarity">
    <text evidence="1">Belongs to the SCO1/2 family.</text>
</comment>
<sequence length="234" mass="26851">MGLNEQIYVFNWRMKLYKLNRIVAVFLVTATVFSCKQNTTPEKVSALPYYQESSFTPQWLAANSKEVKNLHTIPDFSLQNQEGKTITEKEFDNKIYVADFFFTTCSGICPKMTSNMAVIQDAFKDDDNVLLLSHSVTPETDSVSVLKEYANFKGVITNKWHLATGKRSEIYSLGRDSYFIEEDLGELKTDDDFLHTENFVLIDKDKHIRGIYNGLNKTAVQQLIKDIKTLEEES</sequence>
<accession>A0A1K1MB34</accession>
<dbReference type="InterPro" id="IPR036249">
    <property type="entry name" value="Thioredoxin-like_sf"/>
</dbReference>
<keyword evidence="3" id="KW-0479">Metal-binding</keyword>
<organism evidence="6 7">
    <name type="scientific">Cellulophaga fucicola</name>
    <dbReference type="NCBI Taxonomy" id="76595"/>
    <lineage>
        <taxon>Bacteria</taxon>
        <taxon>Pseudomonadati</taxon>
        <taxon>Bacteroidota</taxon>
        <taxon>Flavobacteriia</taxon>
        <taxon>Flavobacteriales</taxon>
        <taxon>Flavobacteriaceae</taxon>
        <taxon>Cellulophaga</taxon>
    </lineage>
</organism>
<evidence type="ECO:0000256" key="3">
    <source>
        <dbReference type="PIRSR" id="PIRSR603782-1"/>
    </source>
</evidence>
<keyword evidence="2 3" id="KW-0186">Copper</keyword>
<feature type="disulfide bond" description="Redox-active" evidence="4">
    <location>
        <begin position="105"/>
        <end position="109"/>
    </location>
</feature>
<proteinExistence type="inferred from homology"/>
<protein>
    <submittedName>
        <fullName evidence="6">Protein SCO1/2</fullName>
    </submittedName>
</protein>
<dbReference type="GO" id="GO:0046872">
    <property type="term" value="F:metal ion binding"/>
    <property type="evidence" value="ECO:0007669"/>
    <property type="project" value="UniProtKB-KW"/>
</dbReference>
<keyword evidence="4" id="KW-1015">Disulfide bond</keyword>
<dbReference type="AlphaFoldDB" id="A0A1K1MB34"/>
<dbReference type="STRING" id="76595.SAMN05660313_00476"/>
<dbReference type="SUPFAM" id="SSF52833">
    <property type="entry name" value="Thioredoxin-like"/>
    <property type="match status" value="1"/>
</dbReference>
<dbReference type="Gene3D" id="3.40.30.10">
    <property type="entry name" value="Glutaredoxin"/>
    <property type="match status" value="1"/>
</dbReference>
<evidence type="ECO:0000313" key="6">
    <source>
        <dbReference type="EMBL" id="SFW20347.1"/>
    </source>
</evidence>